<dbReference type="Proteomes" id="UP000746160">
    <property type="component" value="Unassembled WGS sequence"/>
</dbReference>
<feature type="compositionally biased region" description="Pro residues" evidence="2">
    <location>
        <begin position="47"/>
        <end position="56"/>
    </location>
</feature>
<feature type="coiled-coil region" evidence="1">
    <location>
        <begin position="1302"/>
        <end position="1401"/>
    </location>
</feature>
<evidence type="ECO:0000256" key="1">
    <source>
        <dbReference type="SAM" id="Coils"/>
    </source>
</evidence>
<dbReference type="EMBL" id="JABZFG010000003">
    <property type="protein sequence ID" value="MBW0602554.1"/>
    <property type="molecule type" value="Genomic_DNA"/>
</dbReference>
<dbReference type="PROSITE" id="PS51257">
    <property type="entry name" value="PROKAR_LIPOPROTEIN"/>
    <property type="match status" value="1"/>
</dbReference>
<evidence type="ECO:0000256" key="2">
    <source>
        <dbReference type="SAM" id="MobiDB-lite"/>
    </source>
</evidence>
<sequence>MAKMNKKKKALIISSVVAVALIPIIGVSACVATRNNKGTKPAEDPITPTPENPNPETPSVDKDKEAVIKDLNDLMNSIDDLISKLDKEKDADLIAQLEELKKQVQDALDNSANLTVEELEKVKNEVNDKLNEILNSKKEDDRLLLQKYNELKNKVVEYLNLIKDNTKYASVSQKLENLISSIEQSFNKYSEVELLSSEQIDEINADLEVKEAEFIKIQFDKALVDLSEAIENNKNFINSLGNPALSKYTPLIDKFRDENENINSVIDNLVDRESAISSDITKVVNITKELSNLVEIEKLYKEKLDQDQLLNDLINQGKIDSLTAEEQKQWDKLFADAKVVASFDNKENWNVEITKEALENFVNASNSFIEQKQEQYDQANEINKAKEELKQIKEEQLDPFLDELKQDSSNKYDKIIENLTNVQNKVNEVLNNPNATLEDIKNAKDEMLAALEQAKKDKLEDDIANSNLNELHQQLSQLIDQVNEWINTNLTTSGSDYIKNPLLEAIENAKTFLTSEEQAAIREAIKELNNKYLEAQSEFNKYNSAKNILNQTITEASATLVVVESNPTIKAELEAVINEATSKVDVANTEELKNLNDSLMAAIQKAQSDFNQYTQAKNELSSTIAKANELLATLDKYPNIKSELEQIRNNANNKLNTANTEELKQLNQTLAAAIDKAKEDVLKQDRDESKNKLQETINKVEEFINETERWADSDTFGELKQEISDYLDSIKAELTETEDIQGDTSRFNQKNEELTNQFENFKNKYEALDKQKELEELKKVIASSTDFSNKELVDSKYQSIKDTLDKVIDKSNSLANSNLNDLTKEQIKEQLEELQATLDKAKEDKKNYDTSLTKEKLQKLNQLISEVEQFINTNLTEQGENDIKVELSTSKTQNSPSTGDADNVLENKYLNLQKAFNNAKQKENERNIAKQALEDKINELTQFIGKLSENAIADNLRNELNSLKNSANDTLTNGTAEQINSKLKEISDKLANAKQQNNIINKLIALEEKIKEATTLTTTERTSADAGLSSEIELVEQASNSSQSLLDSIKNNISSSLNQAINIENSTRELENAINKYNFNKAEREKSKQELKGFIENQAKKYLNETLGDNPDYSELKTELQQQITTSEGLLTTGTKAQIDQDIVDWYSILKNISERKTAIDQKSQSKEQARNALVELLGQVKKWRVTNLTKGENSEELQKQGYKTIDDSIKTQISRGEIISNNQNLTAEQYQKIYNSLNSQWYIIQREFKEHQNSYANLESKIKNLNDYINSELSDPKYAELKEKYTAKINDANSIKDSLDKDGLDQKARELEELLNQAKAEKLQLESNEEKNRLNELISQAKEFANNSETGLNKDIYTNIKSELEAVIAKAEENIESSSRDELKSKYESLNTAFEKAKTDQKNKATELYNQAVLEGNQWINQNLNQSEKGEWTDPNSTKVIYDKTVQNNSLVSTDSANDILAKTENIKNALENAKNMKSERDAAKIELQNKITEAEALLVKLGSANIEQNLRDNLRKQIDFAKNALTDLSKDGILLAKSNLESEINKSLEALRNKLREWIENTKTLQTKVDVYRDQGLEVESNRLATVLEKVQPNIDSIDESELLSRINEISSVNGDVNRIYNQWYPLKVDMISQINTLENIITEMKKQPNVHSKYIKEAESKLVGWKSLKTISQLSSGLSQIKSYIPALNRVKTQYENAYNDYVNSKTNAEQLRKLLEANSSYVSDFDTRVLNAAKVYEDKFLADPSTNIISNLTEGKKILDTALAVYKEKIKLEQDKITILINGGVASNAQNVKAFSTVTNSTKPEHKNIALDNIAINERNDLSSKYANIRPEDDLNSLVIRTDSSNKPSVQEFLDLNSKLTELTKADSIINKILDDNWTRNGEKWLYTLAKAELQKAYDNNLKNNADSGSIDKKVLDLSKTEAWSYNGTDKSKYTTYRKQFETLINEYKELTRAGSVNYNRTQTNIANALKITNNNLVGNWSELKDTLQYWDDGYFREYQINHNDFNTITRSIGAPNGEMVYEDILQAKLRTKTSLVESFLRLETLRSMQNFMNYWNNFGGYKYQNPLIKGNNDYNVLKNYVYKFYRYQTKGTTNYNIHLWTRQAKNRYWSQNGNFNYEIRTLERDNFNADGEVGILDYARRNWGGTLVWNDRHQRAINQWDVWVKDGLYVTFIRVWSDIRKIYEKYEQLLDDLNSNKIKSEQFIQYKIDIKYFVDSIYSDNYKYQQTDSLGIFIDLFHPSLLNVLAYFVETYNV</sequence>
<feature type="region of interest" description="Disordered" evidence="2">
    <location>
        <begin position="36"/>
        <end position="63"/>
    </location>
</feature>
<proteinExistence type="predicted"/>
<comment type="caution">
    <text evidence="4">The sequence shown here is derived from an EMBL/GenBank/DDBJ whole genome shotgun (WGS) entry which is preliminary data.</text>
</comment>
<feature type="coiled-coil region" evidence="1">
    <location>
        <begin position="570"/>
        <end position="706"/>
    </location>
</feature>
<feature type="coiled-coil region" evidence="1">
    <location>
        <begin position="1063"/>
        <end position="1090"/>
    </location>
</feature>
<accession>A0A9Q3LA63</accession>
<evidence type="ECO:0000256" key="3">
    <source>
        <dbReference type="SAM" id="SignalP"/>
    </source>
</evidence>
<feature type="signal peptide" evidence="3">
    <location>
        <begin position="1"/>
        <end position="29"/>
    </location>
</feature>
<organism evidence="4 5">
    <name type="scientific">Mycoplasmopsis anatis</name>
    <dbReference type="NCBI Taxonomy" id="171279"/>
    <lineage>
        <taxon>Bacteria</taxon>
        <taxon>Bacillati</taxon>
        <taxon>Mycoplasmatota</taxon>
        <taxon>Mycoplasmoidales</taxon>
        <taxon>Metamycoplasmataceae</taxon>
        <taxon>Mycoplasmopsis</taxon>
    </lineage>
</organism>
<dbReference type="RefSeq" id="WP_218675378.1">
    <property type="nucleotide sequence ID" value="NZ_JABZFG010000003.1"/>
</dbReference>
<keyword evidence="3" id="KW-0732">Signal</keyword>
<feature type="coiled-coil region" evidence="1">
    <location>
        <begin position="905"/>
        <end position="1003"/>
    </location>
</feature>
<feature type="coiled-coil region" evidence="1">
    <location>
        <begin position="1458"/>
        <end position="1570"/>
    </location>
</feature>
<reference evidence="4" key="1">
    <citation type="journal article" date="2021" name="Genes Genomics">
        <title>Comparative genomic analysis of Mycoplasma anatis strains.</title>
        <authorList>
            <person name="Zhou Q."/>
            <person name="Mai K."/>
            <person name="Yang D."/>
            <person name="Liu J."/>
            <person name="Yan Z."/>
            <person name="Luo C."/>
            <person name="Tan Y."/>
            <person name="Cao S."/>
            <person name="Zhou Q."/>
            <person name="Chen L."/>
            <person name="Chen F."/>
        </authorList>
    </citation>
    <scope>NUCLEOTIDE SEQUENCE</scope>
    <source>
        <strain evidence="4">DP07</strain>
    </source>
</reference>
<feature type="coiled-coil region" evidence="1">
    <location>
        <begin position="68"/>
        <end position="139"/>
    </location>
</feature>
<feature type="coiled-coil region" evidence="1">
    <location>
        <begin position="820"/>
        <end position="851"/>
    </location>
</feature>
<evidence type="ECO:0008006" key="6">
    <source>
        <dbReference type="Google" id="ProtNLM"/>
    </source>
</evidence>
<evidence type="ECO:0000313" key="5">
    <source>
        <dbReference type="Proteomes" id="UP000746160"/>
    </source>
</evidence>
<gene>
    <name evidence="4" type="ORF">MADP07_00276</name>
</gene>
<feature type="coiled-coil region" evidence="1">
    <location>
        <begin position="744"/>
        <end position="778"/>
    </location>
</feature>
<evidence type="ECO:0000313" key="4">
    <source>
        <dbReference type="EMBL" id="MBW0602554.1"/>
    </source>
</evidence>
<name>A0A9Q3LA63_9BACT</name>
<feature type="coiled-coil region" evidence="1">
    <location>
        <begin position="518"/>
        <end position="545"/>
    </location>
</feature>
<feature type="chain" id="PRO_5040399387" description="ECM-binding protein homolog" evidence="3">
    <location>
        <begin position="30"/>
        <end position="2259"/>
    </location>
</feature>
<protein>
    <recommendedName>
        <fullName evidence="6">ECM-binding protein homolog</fullName>
    </recommendedName>
</protein>
<feature type="coiled-coil region" evidence="1">
    <location>
        <begin position="369"/>
        <end position="488"/>
    </location>
</feature>
<keyword evidence="1" id="KW-0175">Coiled coil</keyword>